<accession>A0ABP8MG35</accession>
<name>A0ABP8MG35_9BACT</name>
<sequence length="134" mass="14860">MSSRHADDVTAATLDWIEPCRDSFPRDMRPDEGKLREFAAFFGTYLTSSFDLTNDPSVVLRNQYGGTCFCPICARLVNGSHLKAKKLTSSDKKCAISLMIDRLLAFAGEYDLKLTTGNAEALIAKHFANTRNFG</sequence>
<dbReference type="RefSeq" id="WP_345320626.1">
    <property type="nucleotide sequence ID" value="NZ_BAABGA010000018.1"/>
</dbReference>
<evidence type="ECO:0000313" key="1">
    <source>
        <dbReference type="EMBL" id="GAA4449377.1"/>
    </source>
</evidence>
<protein>
    <submittedName>
        <fullName evidence="1">Uncharacterized protein</fullName>
    </submittedName>
</protein>
<organism evidence="1 2">
    <name type="scientific">Novipirellula rosea</name>
    <dbReference type="NCBI Taxonomy" id="1031540"/>
    <lineage>
        <taxon>Bacteria</taxon>
        <taxon>Pseudomonadati</taxon>
        <taxon>Planctomycetota</taxon>
        <taxon>Planctomycetia</taxon>
        <taxon>Pirellulales</taxon>
        <taxon>Pirellulaceae</taxon>
        <taxon>Novipirellula</taxon>
    </lineage>
</organism>
<evidence type="ECO:0000313" key="2">
    <source>
        <dbReference type="Proteomes" id="UP001500840"/>
    </source>
</evidence>
<keyword evidence="2" id="KW-1185">Reference proteome</keyword>
<gene>
    <name evidence="1" type="ORF">GCM10023156_13790</name>
</gene>
<dbReference type="EMBL" id="BAABGA010000018">
    <property type="protein sequence ID" value="GAA4449377.1"/>
    <property type="molecule type" value="Genomic_DNA"/>
</dbReference>
<proteinExistence type="predicted"/>
<reference evidence="2" key="1">
    <citation type="journal article" date="2019" name="Int. J. Syst. Evol. Microbiol.">
        <title>The Global Catalogue of Microorganisms (GCM) 10K type strain sequencing project: providing services to taxonomists for standard genome sequencing and annotation.</title>
        <authorList>
            <consortium name="The Broad Institute Genomics Platform"/>
            <consortium name="The Broad Institute Genome Sequencing Center for Infectious Disease"/>
            <person name="Wu L."/>
            <person name="Ma J."/>
        </authorList>
    </citation>
    <scope>NUCLEOTIDE SEQUENCE [LARGE SCALE GENOMIC DNA]</scope>
    <source>
        <strain evidence="2">JCM 17759</strain>
    </source>
</reference>
<dbReference type="Proteomes" id="UP001500840">
    <property type="component" value="Unassembled WGS sequence"/>
</dbReference>
<comment type="caution">
    <text evidence="1">The sequence shown here is derived from an EMBL/GenBank/DDBJ whole genome shotgun (WGS) entry which is preliminary data.</text>
</comment>